<evidence type="ECO:0000313" key="3">
    <source>
        <dbReference type="Proteomes" id="UP000000311"/>
    </source>
</evidence>
<evidence type="ECO:0000313" key="2">
    <source>
        <dbReference type="EMBL" id="EFN63277.1"/>
    </source>
</evidence>
<name>E2ATG4_CAMFO</name>
<feature type="region of interest" description="Disordered" evidence="1">
    <location>
        <begin position="38"/>
        <end position="61"/>
    </location>
</feature>
<evidence type="ECO:0000256" key="1">
    <source>
        <dbReference type="SAM" id="MobiDB-lite"/>
    </source>
</evidence>
<organism evidence="3">
    <name type="scientific">Camponotus floridanus</name>
    <name type="common">Florida carpenter ant</name>
    <dbReference type="NCBI Taxonomy" id="104421"/>
    <lineage>
        <taxon>Eukaryota</taxon>
        <taxon>Metazoa</taxon>
        <taxon>Ecdysozoa</taxon>
        <taxon>Arthropoda</taxon>
        <taxon>Hexapoda</taxon>
        <taxon>Insecta</taxon>
        <taxon>Pterygota</taxon>
        <taxon>Neoptera</taxon>
        <taxon>Endopterygota</taxon>
        <taxon>Hymenoptera</taxon>
        <taxon>Apocrita</taxon>
        <taxon>Aculeata</taxon>
        <taxon>Formicoidea</taxon>
        <taxon>Formicidae</taxon>
        <taxon>Formicinae</taxon>
        <taxon>Camponotus</taxon>
    </lineage>
</organism>
<accession>E2ATG4</accession>
<dbReference type="InParanoid" id="E2ATG4"/>
<feature type="compositionally biased region" description="Basic and acidic residues" evidence="1">
    <location>
        <begin position="46"/>
        <end position="59"/>
    </location>
</feature>
<proteinExistence type="predicted"/>
<dbReference type="EMBL" id="GL442566">
    <property type="protein sequence ID" value="EFN63277.1"/>
    <property type="molecule type" value="Genomic_DNA"/>
</dbReference>
<gene>
    <name evidence="2" type="ORF">EAG_09694</name>
</gene>
<keyword evidence="3" id="KW-1185">Reference proteome</keyword>
<dbReference type="AlphaFoldDB" id="E2ATG4"/>
<reference evidence="2 3" key="1">
    <citation type="journal article" date="2010" name="Science">
        <title>Genomic comparison of the ants Camponotus floridanus and Harpegnathos saltator.</title>
        <authorList>
            <person name="Bonasio R."/>
            <person name="Zhang G."/>
            <person name="Ye C."/>
            <person name="Mutti N.S."/>
            <person name="Fang X."/>
            <person name="Qin N."/>
            <person name="Donahue G."/>
            <person name="Yang P."/>
            <person name="Li Q."/>
            <person name="Li C."/>
            <person name="Zhang P."/>
            <person name="Huang Z."/>
            <person name="Berger S.L."/>
            <person name="Reinberg D."/>
            <person name="Wang J."/>
            <person name="Liebig J."/>
        </authorList>
    </citation>
    <scope>NUCLEOTIDE SEQUENCE [LARGE SCALE GENOMIC DNA]</scope>
    <source>
        <strain evidence="3">C129</strain>
    </source>
</reference>
<dbReference type="Proteomes" id="UP000000311">
    <property type="component" value="Unassembled WGS sequence"/>
</dbReference>
<protein>
    <submittedName>
        <fullName evidence="2">Uncharacterized protein</fullName>
    </submittedName>
</protein>
<sequence>MERVLLVHAGVREMRKNANLGDRTREVFGEKCREEREAGRNGAHMEIARRSDPGKRDHPPTTVSCILQTALVRQLGELTFGTVVFRLPRNLHHVIALWICSLGWLLKRIERHSEI</sequence>